<reference evidence="8" key="1">
    <citation type="submission" date="2016-06" db="UniProtKB">
        <authorList>
            <consortium name="WormBaseParasite"/>
        </authorList>
    </citation>
    <scope>IDENTIFICATION</scope>
</reference>
<dbReference type="Pfam" id="PF04960">
    <property type="entry name" value="Glutaminase"/>
    <property type="match status" value="1"/>
</dbReference>
<proteinExistence type="inferred from homology"/>
<reference evidence="6 7" key="2">
    <citation type="submission" date="2018-11" db="EMBL/GenBank/DDBJ databases">
        <authorList>
            <consortium name="Pathogen Informatics"/>
        </authorList>
    </citation>
    <scope>NUCLEOTIDE SEQUENCE [LARGE SCALE GENOMIC DNA]</scope>
</reference>
<protein>
    <recommendedName>
        <fullName evidence="3">glutaminase</fullName>
        <ecNumber evidence="3">3.5.1.2</ecNumber>
    </recommendedName>
</protein>
<evidence type="ECO:0000256" key="3">
    <source>
        <dbReference type="ARBA" id="ARBA00012918"/>
    </source>
</evidence>
<gene>
    <name evidence="6" type="ORF">SBAD_LOCUS505</name>
</gene>
<comment type="similarity">
    <text evidence="1">Belongs to the glutaminase family.</text>
</comment>
<evidence type="ECO:0000256" key="1">
    <source>
        <dbReference type="ARBA" id="ARBA00011076"/>
    </source>
</evidence>
<dbReference type="GO" id="GO:0006537">
    <property type="term" value="P:glutamate biosynthetic process"/>
    <property type="evidence" value="ECO:0007669"/>
    <property type="project" value="TreeGrafter"/>
</dbReference>
<dbReference type="InterPro" id="IPR015868">
    <property type="entry name" value="Glutaminase"/>
</dbReference>
<dbReference type="PANTHER" id="PTHR12544:SF29">
    <property type="entry name" value="GLUTAMINASE"/>
    <property type="match status" value="1"/>
</dbReference>
<dbReference type="InterPro" id="IPR012338">
    <property type="entry name" value="Beta-lactam/transpept-like"/>
</dbReference>
<dbReference type="PANTHER" id="PTHR12544">
    <property type="entry name" value="GLUTAMINASE"/>
    <property type="match status" value="1"/>
</dbReference>
<evidence type="ECO:0000313" key="7">
    <source>
        <dbReference type="Proteomes" id="UP000270296"/>
    </source>
</evidence>
<dbReference type="SUPFAM" id="SSF56601">
    <property type="entry name" value="beta-lactamase/transpeptidase-like"/>
    <property type="match status" value="1"/>
</dbReference>
<name>A0A183IA61_9BILA</name>
<sequence length="143" mass="15545">MAATLANGGVCPITGETIFCNPNVRDVLTLMYSCGMYDYSGQFAFQVGLPAKSSISGGVILVVPNVMGFAIWSPLLDELGNAVRGVTFSKKLVERFNFHNYDSLVHGDLNKIDPRKRPFDAIHPTDNDIFCAAASGDLEALKW</sequence>
<evidence type="ECO:0000256" key="5">
    <source>
        <dbReference type="ARBA" id="ARBA00049534"/>
    </source>
</evidence>
<dbReference type="AlphaFoldDB" id="A0A183IA61"/>
<dbReference type="Gene3D" id="3.40.710.10">
    <property type="entry name" value="DD-peptidase/beta-lactamase superfamily"/>
    <property type="match status" value="1"/>
</dbReference>
<evidence type="ECO:0000313" key="8">
    <source>
        <dbReference type="WBParaSite" id="SBAD_0000052701-mRNA-1"/>
    </source>
</evidence>
<dbReference type="GO" id="GO:0006543">
    <property type="term" value="P:L-glutamine catabolic process"/>
    <property type="evidence" value="ECO:0007669"/>
    <property type="project" value="TreeGrafter"/>
</dbReference>
<dbReference type="EMBL" id="UZAM01001428">
    <property type="protein sequence ID" value="VDO84319.1"/>
    <property type="molecule type" value="Genomic_DNA"/>
</dbReference>
<organism evidence="8">
    <name type="scientific">Soboliphyme baturini</name>
    <dbReference type="NCBI Taxonomy" id="241478"/>
    <lineage>
        <taxon>Eukaryota</taxon>
        <taxon>Metazoa</taxon>
        <taxon>Ecdysozoa</taxon>
        <taxon>Nematoda</taxon>
        <taxon>Enoplea</taxon>
        <taxon>Dorylaimia</taxon>
        <taxon>Dioctophymatida</taxon>
        <taxon>Dioctophymatoidea</taxon>
        <taxon>Soboliphymatidae</taxon>
        <taxon>Soboliphyme</taxon>
    </lineage>
</organism>
<accession>A0A183IA61</accession>
<dbReference type="GO" id="GO:0004359">
    <property type="term" value="F:glutaminase activity"/>
    <property type="evidence" value="ECO:0007669"/>
    <property type="project" value="UniProtKB-EC"/>
</dbReference>
<dbReference type="EC" id="3.5.1.2" evidence="3"/>
<dbReference type="WBParaSite" id="SBAD_0000052701-mRNA-1">
    <property type="protein sequence ID" value="SBAD_0000052701-mRNA-1"/>
    <property type="gene ID" value="SBAD_0000052701"/>
</dbReference>
<evidence type="ECO:0000313" key="6">
    <source>
        <dbReference type="EMBL" id="VDO84319.1"/>
    </source>
</evidence>
<dbReference type="OrthoDB" id="9995210at2759"/>
<comment type="subunit">
    <text evidence="2">Homotetramer.</text>
</comment>
<keyword evidence="7" id="KW-1185">Reference proteome</keyword>
<evidence type="ECO:0000256" key="4">
    <source>
        <dbReference type="ARBA" id="ARBA00022801"/>
    </source>
</evidence>
<keyword evidence="4" id="KW-0378">Hydrolase</keyword>
<evidence type="ECO:0000256" key="2">
    <source>
        <dbReference type="ARBA" id="ARBA00011881"/>
    </source>
</evidence>
<dbReference type="Proteomes" id="UP000270296">
    <property type="component" value="Unassembled WGS sequence"/>
</dbReference>
<comment type="catalytic activity">
    <reaction evidence="5">
        <text>L-glutamine + H2O = L-glutamate + NH4(+)</text>
        <dbReference type="Rhea" id="RHEA:15889"/>
        <dbReference type="ChEBI" id="CHEBI:15377"/>
        <dbReference type="ChEBI" id="CHEBI:28938"/>
        <dbReference type="ChEBI" id="CHEBI:29985"/>
        <dbReference type="ChEBI" id="CHEBI:58359"/>
        <dbReference type="EC" id="3.5.1.2"/>
    </reaction>
</comment>